<reference evidence="3 4" key="1">
    <citation type="journal article" date="2009" name="Science">
        <title>Green evolution and dynamic adaptations revealed by genomes of the marine picoeukaryotes Micromonas.</title>
        <authorList>
            <person name="Worden A.Z."/>
            <person name="Lee J.H."/>
            <person name="Mock T."/>
            <person name="Rouze P."/>
            <person name="Simmons M.P."/>
            <person name="Aerts A.L."/>
            <person name="Allen A.E."/>
            <person name="Cuvelier M.L."/>
            <person name="Derelle E."/>
            <person name="Everett M.V."/>
            <person name="Foulon E."/>
            <person name="Grimwood J."/>
            <person name="Gundlach H."/>
            <person name="Henrissat B."/>
            <person name="Napoli C."/>
            <person name="McDonald S.M."/>
            <person name="Parker M.S."/>
            <person name="Rombauts S."/>
            <person name="Salamov A."/>
            <person name="Von Dassow P."/>
            <person name="Badger J.H."/>
            <person name="Coutinho P.M."/>
            <person name="Demir E."/>
            <person name="Dubchak I."/>
            <person name="Gentemann C."/>
            <person name="Eikrem W."/>
            <person name="Gready J.E."/>
            <person name="John U."/>
            <person name="Lanier W."/>
            <person name="Lindquist E.A."/>
            <person name="Lucas S."/>
            <person name="Mayer K.F."/>
            <person name="Moreau H."/>
            <person name="Not F."/>
            <person name="Otillar R."/>
            <person name="Panaud O."/>
            <person name="Pangilinan J."/>
            <person name="Paulsen I."/>
            <person name="Piegu B."/>
            <person name="Poliakov A."/>
            <person name="Robbens S."/>
            <person name="Schmutz J."/>
            <person name="Toulza E."/>
            <person name="Wyss T."/>
            <person name="Zelensky A."/>
            <person name="Zhou K."/>
            <person name="Armbrust E.V."/>
            <person name="Bhattacharya D."/>
            <person name="Goodenough U.W."/>
            <person name="Van de Peer Y."/>
            <person name="Grigoriev I.V."/>
        </authorList>
    </citation>
    <scope>NUCLEOTIDE SEQUENCE [LARGE SCALE GENOMIC DNA]</scope>
    <source>
        <strain evidence="4">RCC299 / NOUM17</strain>
    </source>
</reference>
<evidence type="ECO:0000256" key="1">
    <source>
        <dbReference type="SAM" id="MobiDB-lite"/>
    </source>
</evidence>
<feature type="region of interest" description="Disordered" evidence="1">
    <location>
        <begin position="280"/>
        <end position="309"/>
    </location>
</feature>
<dbReference type="GO" id="GO:0009507">
    <property type="term" value="C:chloroplast"/>
    <property type="evidence" value="ECO:0007669"/>
    <property type="project" value="GOC"/>
</dbReference>
<dbReference type="OrthoDB" id="413408at2759"/>
<feature type="compositionally biased region" description="Pro residues" evidence="1">
    <location>
        <begin position="56"/>
        <end position="66"/>
    </location>
</feature>
<feature type="region of interest" description="Disordered" evidence="1">
    <location>
        <begin position="1"/>
        <end position="124"/>
    </location>
</feature>
<dbReference type="PANTHER" id="PTHR21228">
    <property type="entry name" value="FAST LEU-RICH DOMAIN-CONTAINING"/>
    <property type="match status" value="1"/>
</dbReference>
<dbReference type="OMA" id="MFWALTR"/>
<dbReference type="PANTHER" id="PTHR21228:SF40">
    <property type="entry name" value="LD45607P"/>
    <property type="match status" value="1"/>
</dbReference>
<dbReference type="GO" id="GO:0035770">
    <property type="term" value="C:ribonucleoprotein granule"/>
    <property type="evidence" value="ECO:0007669"/>
    <property type="project" value="TreeGrafter"/>
</dbReference>
<dbReference type="GO" id="GO:0003723">
    <property type="term" value="F:RNA binding"/>
    <property type="evidence" value="ECO:0007669"/>
    <property type="project" value="TreeGrafter"/>
</dbReference>
<organism evidence="3 4">
    <name type="scientific">Micromonas commoda (strain RCC299 / NOUM17 / CCMP2709)</name>
    <name type="common">Picoplanktonic green alga</name>
    <dbReference type="NCBI Taxonomy" id="296587"/>
    <lineage>
        <taxon>Eukaryota</taxon>
        <taxon>Viridiplantae</taxon>
        <taxon>Chlorophyta</taxon>
        <taxon>Mamiellophyceae</taxon>
        <taxon>Mamiellales</taxon>
        <taxon>Mamiellaceae</taxon>
        <taxon>Micromonas</taxon>
    </lineage>
</organism>
<feature type="compositionally biased region" description="Basic and acidic residues" evidence="1">
    <location>
        <begin position="293"/>
        <end position="302"/>
    </location>
</feature>
<dbReference type="eggNOG" id="ENOG502S18V">
    <property type="taxonomic scope" value="Eukaryota"/>
</dbReference>
<dbReference type="GO" id="GO:1901259">
    <property type="term" value="P:chloroplast rRNA processing"/>
    <property type="evidence" value="ECO:0007669"/>
    <property type="project" value="TreeGrafter"/>
</dbReference>
<dbReference type="PROSITE" id="PS51286">
    <property type="entry name" value="RAP"/>
    <property type="match status" value="1"/>
</dbReference>
<dbReference type="EMBL" id="CP001326">
    <property type="protein sequence ID" value="ACO63395.1"/>
    <property type="molecule type" value="Genomic_DNA"/>
</dbReference>
<feature type="compositionally biased region" description="Low complexity" evidence="1">
    <location>
        <begin position="67"/>
        <end position="78"/>
    </location>
</feature>
<feature type="region of interest" description="Disordered" evidence="1">
    <location>
        <begin position="1100"/>
        <end position="1128"/>
    </location>
</feature>
<gene>
    <name evidence="3" type="ORF">MICPUN_100534</name>
</gene>
<dbReference type="InterPro" id="IPR013584">
    <property type="entry name" value="RAP"/>
</dbReference>
<dbReference type="InterPro" id="IPR050870">
    <property type="entry name" value="FAST_kinase"/>
</dbReference>
<dbReference type="KEGG" id="mis:MICPUN_100534"/>
<sequence length="1128" mass="121685">MSAVSARPAAAGFAPRHLRRPQAARVMIPRAAGSGETPQKGTRPPRRTLPPREGRPPPASSAPSPPSTSGAAGEDIGAGARGGRGAATRGRGARGRGARGGRGGRGGRGRGRGREGDPNLSAEISKRIGVNQDLAKASKIDDVRFVVQKNGNAEAFNAVNVATAYSRLGRHVRDWERGTLDGAEWYLALERRARALTPEMSAWAASSVTWALGRTGRNPGAAFWVDLEAKLCTVADELEPQGVANVLWGLAALEHRASPRLRDALEAAAVKHCRFASKEGGRDVKRGPVRAPPRRDDRRRPNEGQSPGFKPYELTMMFWALTRLGDEPGMELRGLFEAQCGRQLHLLKPQELSMVASAYGRVERVAPLLAAVAEESVMRAGLNNFKPNEIANLMWGLAKVHARQLSDGVNFGDLDDRFALDDPEGFGALTRLLAPGVSGKALVRQDLLDVFVDEFSARAHEFTSGDMALSAWAIATLTAKPTRYETRFELDGDGSSATVEVAQANELPSKVAALEPIESAAVVRVKDFSPLDFANLLWAFAKLNHTPGDRFQAEFEEAVIEKISKFDAQVLANTVYAYAALQLPGARNVLPLIGLHFKDRLHEFKPRELLMVLWAFTRCSYDPGADAMARFERAMRPMTDNLAPDEVTQYLWASAVLKYRPTEGALRGFETRIVDCPSRFSGTPIALTLWAYATLNLPPPFAVMDRFGDELELSRADEFYPQDLSLGFWSAAVIMTQPKADDVPMVNALDTGARERVLRQMAKHLGSLGATSVSPEGLSAIYMAILAVEMHSPSLFAELKSNWGHLAAAAESSWRATKGKGPTVSKLQKAVGKTLDELGVEYESEKLVRGGLIRPDFVVKGKAKIVVEVDGPYHFSVEPSAASDAGEELEDWFGGGGGETPDALEKDRFGFGSVLRPLGGTILRNQLLSSWGWNVVTVSYRDWVKADNDTSGGAKREYLKGLLDQAGYSCLPKDDRGAGLAHTGRLGDRCPFFAVAGEFLSSSPNLDVGAAFGEGPGEPVSLPLSDPTSFMATWLKWWLALRSARISAFSSRSSFSSAIAASYSFSSSDFECSESTRIASARLTFASEAADATASRRNAASSVASSSRLDTSSGIPSHSPRSSRVVLS</sequence>
<dbReference type="GeneID" id="8243810"/>
<proteinExistence type="predicted"/>
<keyword evidence="4" id="KW-1185">Reference proteome</keyword>
<dbReference type="AlphaFoldDB" id="C1E6B2"/>
<dbReference type="Proteomes" id="UP000002009">
    <property type="component" value="Chromosome 5"/>
</dbReference>
<dbReference type="GO" id="GO:0044528">
    <property type="term" value="P:regulation of mitochondrial mRNA stability"/>
    <property type="evidence" value="ECO:0007669"/>
    <property type="project" value="TreeGrafter"/>
</dbReference>
<dbReference type="Pfam" id="PF08373">
    <property type="entry name" value="RAP"/>
    <property type="match status" value="1"/>
</dbReference>
<accession>C1E6B2</accession>
<dbReference type="RefSeq" id="XP_002502137.1">
    <property type="nucleotide sequence ID" value="XM_002502091.1"/>
</dbReference>
<protein>
    <recommendedName>
        <fullName evidence="2">RAP domain-containing protein</fullName>
    </recommendedName>
</protein>
<dbReference type="InParanoid" id="C1E6B2"/>
<feature type="domain" description="RAP" evidence="2">
    <location>
        <begin position="865"/>
        <end position="961"/>
    </location>
</feature>
<evidence type="ECO:0000313" key="3">
    <source>
        <dbReference type="EMBL" id="ACO63395.1"/>
    </source>
</evidence>
<evidence type="ECO:0000259" key="2">
    <source>
        <dbReference type="PROSITE" id="PS51286"/>
    </source>
</evidence>
<dbReference type="GO" id="GO:0005759">
    <property type="term" value="C:mitochondrial matrix"/>
    <property type="evidence" value="ECO:0007669"/>
    <property type="project" value="TreeGrafter"/>
</dbReference>
<dbReference type="GO" id="GO:0000963">
    <property type="term" value="P:mitochondrial RNA processing"/>
    <property type="evidence" value="ECO:0007669"/>
    <property type="project" value="TreeGrafter"/>
</dbReference>
<name>C1E6B2_MICCC</name>
<dbReference type="Gene3D" id="3.40.960.10">
    <property type="entry name" value="VSR Endonuclease"/>
    <property type="match status" value="1"/>
</dbReference>
<evidence type="ECO:0000313" key="4">
    <source>
        <dbReference type="Proteomes" id="UP000002009"/>
    </source>
</evidence>